<evidence type="ECO:0000256" key="1">
    <source>
        <dbReference type="SAM" id="MobiDB-lite"/>
    </source>
</evidence>
<comment type="caution">
    <text evidence="3">The sequence shown here is derived from an EMBL/GenBank/DDBJ whole genome shotgun (WGS) entry which is preliminary data.</text>
</comment>
<reference evidence="3 4" key="1">
    <citation type="submission" date="2015-01" db="EMBL/GenBank/DDBJ databases">
        <title>Draft genome of the acidophilic iron oxidizer Ferrimicrobium acidiphilum strain T23.</title>
        <authorList>
            <person name="Poehlein A."/>
            <person name="Eisen S."/>
            <person name="Schloemann M."/>
            <person name="Johnson B.D."/>
            <person name="Daniel R."/>
            <person name="Muehling M."/>
        </authorList>
    </citation>
    <scope>NUCLEOTIDE SEQUENCE [LARGE SCALE GENOMIC DNA]</scope>
    <source>
        <strain evidence="3 4">T23</strain>
    </source>
</reference>
<dbReference type="PANTHER" id="PTHR43739">
    <property type="entry name" value="XYLOGLUCANASE (EUROFUNG)"/>
    <property type="match status" value="1"/>
</dbReference>
<dbReference type="InterPro" id="IPR052025">
    <property type="entry name" value="Xyloglucanase_GH74"/>
</dbReference>
<dbReference type="CDD" id="cd15482">
    <property type="entry name" value="Sialidase_non-viral"/>
    <property type="match status" value="1"/>
</dbReference>
<feature type="transmembrane region" description="Helical" evidence="2">
    <location>
        <begin position="425"/>
        <end position="445"/>
    </location>
</feature>
<dbReference type="Proteomes" id="UP000032336">
    <property type="component" value="Unassembled WGS sequence"/>
</dbReference>
<keyword evidence="2" id="KW-1133">Transmembrane helix</keyword>
<evidence type="ECO:0000313" key="4">
    <source>
        <dbReference type="Proteomes" id="UP000032336"/>
    </source>
</evidence>
<organism evidence="3 4">
    <name type="scientific">Ferrimicrobium acidiphilum DSM 19497</name>
    <dbReference type="NCBI Taxonomy" id="1121877"/>
    <lineage>
        <taxon>Bacteria</taxon>
        <taxon>Bacillati</taxon>
        <taxon>Actinomycetota</taxon>
        <taxon>Acidimicrobiia</taxon>
        <taxon>Acidimicrobiales</taxon>
        <taxon>Acidimicrobiaceae</taxon>
        <taxon>Ferrimicrobium</taxon>
    </lineage>
</organism>
<keyword evidence="2" id="KW-0472">Membrane</keyword>
<proteinExistence type="predicted"/>
<dbReference type="GeneID" id="78372114"/>
<dbReference type="SUPFAM" id="SSF50939">
    <property type="entry name" value="Sialidases"/>
    <property type="match status" value="1"/>
</dbReference>
<dbReference type="InterPro" id="IPR036278">
    <property type="entry name" value="Sialidase_sf"/>
</dbReference>
<sequence length="456" mass="45926">MKITSMHRTRVGSWSPSRSGKSSLSKPRYLLWVLDVGLILLVSALLSLAALSPITLVSAKAPSWHRVALPLGLGGLISTINCFSSTSCRIGGEGPKGAVLLNSTDSGTSWHSVGLPLSHGAQILTINCPSSTTCLAGGMGGSTRAALLRSGNGGVTWHRVALPPGLGLRRLHAGAIITITCPSSTTCLLAGLSPKGAVLLRSTDTGSSWDSVAHPPGLAHDSSGLGAIYTITCPSSTTCLAGGQGTNGPVLLRSTDTGISWDSVALPPGPELPRHNLDAIRTINCPSSTTCLAGGLGPKGAVLLRSTNGGTSWDSVTLPSNLGLHAHTRSVFGAIGTIACPSSTTCLAGGQGAKGAVLLRSTNGGTSWDSVTLPPGLEHNSSGLGIIYTIACPSSTTCLAGGGGNKGPVLLSTSSTTGSRLTSTLIVLGGVVVLLLILGVVALALRRRRSARSGAL</sequence>
<gene>
    <name evidence="3" type="primary">hcf1361</name>
    <name evidence="3" type="ORF">FEAC_08250</name>
</gene>
<dbReference type="EMBL" id="JXUW01000005">
    <property type="protein sequence ID" value="KJE77391.1"/>
    <property type="molecule type" value="Genomic_DNA"/>
</dbReference>
<feature type="compositionally biased region" description="Low complexity" evidence="1">
    <location>
        <begin position="12"/>
        <end position="23"/>
    </location>
</feature>
<keyword evidence="2" id="KW-0812">Transmembrane</keyword>
<dbReference type="InterPro" id="IPR015943">
    <property type="entry name" value="WD40/YVTN_repeat-like_dom_sf"/>
</dbReference>
<feature type="compositionally biased region" description="Basic residues" evidence="1">
    <location>
        <begin position="1"/>
        <end position="10"/>
    </location>
</feature>
<name>A0A0D8FWB3_9ACTN</name>
<evidence type="ECO:0000313" key="3">
    <source>
        <dbReference type="EMBL" id="KJE77391.1"/>
    </source>
</evidence>
<dbReference type="PANTHER" id="PTHR43739:SF5">
    <property type="entry name" value="EXO-ALPHA-SIALIDASE"/>
    <property type="match status" value="1"/>
</dbReference>
<dbReference type="RefSeq" id="WP_152623071.1">
    <property type="nucleotide sequence ID" value="NZ_JXUW01000005.1"/>
</dbReference>
<keyword evidence="4" id="KW-1185">Reference proteome</keyword>
<protein>
    <submittedName>
        <fullName evidence="3">Ycf48-like protein</fullName>
    </submittedName>
</protein>
<dbReference type="PATRIC" id="fig|1121877.4.peg.879"/>
<evidence type="ECO:0000256" key="2">
    <source>
        <dbReference type="SAM" id="Phobius"/>
    </source>
</evidence>
<dbReference type="GO" id="GO:0010411">
    <property type="term" value="P:xyloglucan metabolic process"/>
    <property type="evidence" value="ECO:0007669"/>
    <property type="project" value="TreeGrafter"/>
</dbReference>
<feature type="region of interest" description="Disordered" evidence="1">
    <location>
        <begin position="1"/>
        <end position="23"/>
    </location>
</feature>
<dbReference type="Gene3D" id="2.130.10.10">
    <property type="entry name" value="YVTN repeat-like/Quinoprotein amine dehydrogenase"/>
    <property type="match status" value="2"/>
</dbReference>
<dbReference type="AlphaFoldDB" id="A0A0D8FWB3"/>
<accession>A0A0D8FWB3</accession>
<dbReference type="eggNOG" id="COG4447">
    <property type="taxonomic scope" value="Bacteria"/>
</dbReference>